<evidence type="ECO:0000313" key="1">
    <source>
        <dbReference type="EnsemblPlants" id="AET1Gv20462500.10"/>
    </source>
</evidence>
<dbReference type="AlphaFoldDB" id="A0A452YLS8"/>
<accession>A0A452YLS8</accession>
<evidence type="ECO:0000313" key="2">
    <source>
        <dbReference type="Proteomes" id="UP000015105"/>
    </source>
</evidence>
<dbReference type="Gramene" id="AET1Gv20462500.10">
    <property type="protein sequence ID" value="AET1Gv20462500.10"/>
    <property type="gene ID" value="AET1Gv20462500"/>
</dbReference>
<organism evidence="1 2">
    <name type="scientific">Aegilops tauschii subsp. strangulata</name>
    <name type="common">Goatgrass</name>
    <dbReference type="NCBI Taxonomy" id="200361"/>
    <lineage>
        <taxon>Eukaryota</taxon>
        <taxon>Viridiplantae</taxon>
        <taxon>Streptophyta</taxon>
        <taxon>Embryophyta</taxon>
        <taxon>Tracheophyta</taxon>
        <taxon>Spermatophyta</taxon>
        <taxon>Magnoliopsida</taxon>
        <taxon>Liliopsida</taxon>
        <taxon>Poales</taxon>
        <taxon>Poaceae</taxon>
        <taxon>BOP clade</taxon>
        <taxon>Pooideae</taxon>
        <taxon>Triticodae</taxon>
        <taxon>Triticeae</taxon>
        <taxon>Triticinae</taxon>
        <taxon>Aegilops</taxon>
    </lineage>
</organism>
<sequence length="79" mass="9277">MNTMSKLLGTMMMKYTNVLHDYHVPDPFIGNYLYVQNFITSLYELGSMKTNSCPVNRMASNHWINTLPRSYKEVILLVW</sequence>
<reference evidence="1" key="4">
    <citation type="submission" date="2019-03" db="UniProtKB">
        <authorList>
            <consortium name="EnsemblPlants"/>
        </authorList>
    </citation>
    <scope>IDENTIFICATION</scope>
</reference>
<dbReference type="Proteomes" id="UP000015105">
    <property type="component" value="Chromosome 1D"/>
</dbReference>
<keyword evidence="2" id="KW-1185">Reference proteome</keyword>
<reference evidence="2" key="1">
    <citation type="journal article" date="2014" name="Science">
        <title>Ancient hybridizations among the ancestral genomes of bread wheat.</title>
        <authorList>
            <consortium name="International Wheat Genome Sequencing Consortium,"/>
            <person name="Marcussen T."/>
            <person name="Sandve S.R."/>
            <person name="Heier L."/>
            <person name="Spannagl M."/>
            <person name="Pfeifer M."/>
            <person name="Jakobsen K.S."/>
            <person name="Wulff B.B."/>
            <person name="Steuernagel B."/>
            <person name="Mayer K.F."/>
            <person name="Olsen O.A."/>
        </authorList>
    </citation>
    <scope>NUCLEOTIDE SEQUENCE [LARGE SCALE GENOMIC DNA]</scope>
    <source>
        <strain evidence="2">cv. AL8/78</strain>
    </source>
</reference>
<reference evidence="1" key="5">
    <citation type="journal article" date="2021" name="G3 (Bethesda)">
        <title>Aegilops tauschii genome assembly Aet v5.0 features greater sequence contiguity and improved annotation.</title>
        <authorList>
            <person name="Wang L."/>
            <person name="Zhu T."/>
            <person name="Rodriguez J.C."/>
            <person name="Deal K.R."/>
            <person name="Dubcovsky J."/>
            <person name="McGuire P.E."/>
            <person name="Lux T."/>
            <person name="Spannagl M."/>
            <person name="Mayer K.F.X."/>
            <person name="Baldrich P."/>
            <person name="Meyers B.C."/>
            <person name="Huo N."/>
            <person name="Gu Y.Q."/>
            <person name="Zhou H."/>
            <person name="Devos K.M."/>
            <person name="Bennetzen J.L."/>
            <person name="Unver T."/>
            <person name="Budak H."/>
            <person name="Gulick P.J."/>
            <person name="Galiba G."/>
            <person name="Kalapos B."/>
            <person name="Nelson D.R."/>
            <person name="Li P."/>
            <person name="You F.M."/>
            <person name="Luo M.C."/>
            <person name="Dvorak J."/>
        </authorList>
    </citation>
    <scope>NUCLEOTIDE SEQUENCE [LARGE SCALE GENOMIC DNA]</scope>
    <source>
        <strain evidence="1">cv. AL8/78</strain>
    </source>
</reference>
<proteinExistence type="predicted"/>
<dbReference type="EnsemblPlants" id="AET1Gv20462500.10">
    <property type="protein sequence ID" value="AET1Gv20462500.10"/>
    <property type="gene ID" value="AET1Gv20462500"/>
</dbReference>
<name>A0A452YLS8_AEGTS</name>
<reference evidence="1" key="3">
    <citation type="journal article" date="2017" name="Nature">
        <title>Genome sequence of the progenitor of the wheat D genome Aegilops tauschii.</title>
        <authorList>
            <person name="Luo M.C."/>
            <person name="Gu Y.Q."/>
            <person name="Puiu D."/>
            <person name="Wang H."/>
            <person name="Twardziok S.O."/>
            <person name="Deal K.R."/>
            <person name="Huo N."/>
            <person name="Zhu T."/>
            <person name="Wang L."/>
            <person name="Wang Y."/>
            <person name="McGuire P.E."/>
            <person name="Liu S."/>
            <person name="Long H."/>
            <person name="Ramasamy R.K."/>
            <person name="Rodriguez J.C."/>
            <person name="Van S.L."/>
            <person name="Yuan L."/>
            <person name="Wang Z."/>
            <person name="Xia Z."/>
            <person name="Xiao L."/>
            <person name="Anderson O.D."/>
            <person name="Ouyang S."/>
            <person name="Liang Y."/>
            <person name="Zimin A.V."/>
            <person name="Pertea G."/>
            <person name="Qi P."/>
            <person name="Bennetzen J.L."/>
            <person name="Dai X."/>
            <person name="Dawson M.W."/>
            <person name="Muller H.G."/>
            <person name="Kugler K."/>
            <person name="Rivarola-Duarte L."/>
            <person name="Spannagl M."/>
            <person name="Mayer K.F.X."/>
            <person name="Lu F.H."/>
            <person name="Bevan M.W."/>
            <person name="Leroy P."/>
            <person name="Li P."/>
            <person name="You F.M."/>
            <person name="Sun Q."/>
            <person name="Liu Z."/>
            <person name="Lyons E."/>
            <person name="Wicker T."/>
            <person name="Salzberg S.L."/>
            <person name="Devos K.M."/>
            <person name="Dvorak J."/>
        </authorList>
    </citation>
    <scope>NUCLEOTIDE SEQUENCE [LARGE SCALE GENOMIC DNA]</scope>
    <source>
        <strain evidence="1">cv. AL8/78</strain>
    </source>
</reference>
<reference evidence="2" key="2">
    <citation type="journal article" date="2017" name="Nat. Plants">
        <title>The Aegilops tauschii genome reveals multiple impacts of transposons.</title>
        <authorList>
            <person name="Zhao G."/>
            <person name="Zou C."/>
            <person name="Li K."/>
            <person name="Wang K."/>
            <person name="Li T."/>
            <person name="Gao L."/>
            <person name="Zhang X."/>
            <person name="Wang H."/>
            <person name="Yang Z."/>
            <person name="Liu X."/>
            <person name="Jiang W."/>
            <person name="Mao L."/>
            <person name="Kong X."/>
            <person name="Jiao Y."/>
            <person name="Jia J."/>
        </authorList>
    </citation>
    <scope>NUCLEOTIDE SEQUENCE [LARGE SCALE GENOMIC DNA]</scope>
    <source>
        <strain evidence="2">cv. AL8/78</strain>
    </source>
</reference>
<protein>
    <submittedName>
        <fullName evidence="1">Uncharacterized protein</fullName>
    </submittedName>
</protein>